<evidence type="ECO:0000313" key="2">
    <source>
        <dbReference type="EMBL" id="CAD7635434.1"/>
    </source>
</evidence>
<accession>A0A7R9L5T4</accession>
<protein>
    <submittedName>
        <fullName evidence="2">Uncharacterized protein</fullName>
    </submittedName>
</protein>
<gene>
    <name evidence="2" type="ORF">OSB1V03_LOCUS15825</name>
</gene>
<feature type="transmembrane region" description="Helical" evidence="1">
    <location>
        <begin position="71"/>
        <end position="89"/>
    </location>
</feature>
<proteinExistence type="predicted"/>
<dbReference type="AlphaFoldDB" id="A0A7R9L5T4"/>
<dbReference type="OrthoDB" id="6536980at2759"/>
<keyword evidence="1" id="KW-1133">Transmembrane helix</keyword>
<evidence type="ECO:0000313" key="3">
    <source>
        <dbReference type="Proteomes" id="UP000759131"/>
    </source>
</evidence>
<name>A0A7R9L5T4_9ACAR</name>
<sequence length="282" mass="32662">MVINRSAFKFIDCWDYNIYVCILLSLLAIGSVFGLKYRSVGIGLETMWSYLSVLLSDYFNVKQIKKSFDRLFAGLWLIICLMLLSLYSAKQYDIMIAGQTYDMIETYDDLHAKPQWTHLNIHAYSVEYLNQIMYDITDRNKIALKLLKRFVVKEPFGLLTNISQLRQLYKDVLAGNAVIIAPKFLGYYLLRNIESIFGNSYRQDIDYHISTADISKTFYFWGVNNERLNQSVKRMQQNGVYEYKVSKSLKPLGFGPDIYDKPIVDKTYDIISIADIVGVIGI</sequence>
<organism evidence="2">
    <name type="scientific">Medioppia subpectinata</name>
    <dbReference type="NCBI Taxonomy" id="1979941"/>
    <lineage>
        <taxon>Eukaryota</taxon>
        <taxon>Metazoa</taxon>
        <taxon>Ecdysozoa</taxon>
        <taxon>Arthropoda</taxon>
        <taxon>Chelicerata</taxon>
        <taxon>Arachnida</taxon>
        <taxon>Acari</taxon>
        <taxon>Acariformes</taxon>
        <taxon>Sarcoptiformes</taxon>
        <taxon>Oribatida</taxon>
        <taxon>Brachypylina</taxon>
        <taxon>Oppioidea</taxon>
        <taxon>Oppiidae</taxon>
        <taxon>Medioppia</taxon>
    </lineage>
</organism>
<reference evidence="2" key="1">
    <citation type="submission" date="2020-11" db="EMBL/GenBank/DDBJ databases">
        <authorList>
            <person name="Tran Van P."/>
        </authorList>
    </citation>
    <scope>NUCLEOTIDE SEQUENCE</scope>
</reference>
<evidence type="ECO:0000256" key="1">
    <source>
        <dbReference type="SAM" id="Phobius"/>
    </source>
</evidence>
<keyword evidence="3" id="KW-1185">Reference proteome</keyword>
<feature type="transmembrane region" description="Helical" evidence="1">
    <location>
        <begin position="16"/>
        <end position="34"/>
    </location>
</feature>
<keyword evidence="1" id="KW-0812">Transmembrane</keyword>
<dbReference type="Proteomes" id="UP000759131">
    <property type="component" value="Unassembled WGS sequence"/>
</dbReference>
<keyword evidence="1" id="KW-0472">Membrane</keyword>
<dbReference type="EMBL" id="OC871438">
    <property type="protein sequence ID" value="CAD7635434.1"/>
    <property type="molecule type" value="Genomic_DNA"/>
</dbReference>
<dbReference type="EMBL" id="CAJPIZ010016863">
    <property type="protein sequence ID" value="CAG2115864.1"/>
    <property type="molecule type" value="Genomic_DNA"/>
</dbReference>